<proteinExistence type="predicted"/>
<sequence length="76" mass="8860">MNVVEIFTGHAYCQKVKMLALRVLGFKERLEFESRKSQMNIAEMARGTHSRPNNIRFKSLCQNINIKTNAFRSDIK</sequence>
<organism evidence="1 2">
    <name type="scientific">Halteria grandinella</name>
    <dbReference type="NCBI Taxonomy" id="5974"/>
    <lineage>
        <taxon>Eukaryota</taxon>
        <taxon>Sar</taxon>
        <taxon>Alveolata</taxon>
        <taxon>Ciliophora</taxon>
        <taxon>Intramacronucleata</taxon>
        <taxon>Spirotrichea</taxon>
        <taxon>Stichotrichia</taxon>
        <taxon>Sporadotrichida</taxon>
        <taxon>Halteriidae</taxon>
        <taxon>Halteria</taxon>
    </lineage>
</organism>
<protein>
    <submittedName>
        <fullName evidence="1">Uncharacterized protein</fullName>
    </submittedName>
</protein>
<evidence type="ECO:0000313" key="1">
    <source>
        <dbReference type="EMBL" id="TNV74634.1"/>
    </source>
</evidence>
<gene>
    <name evidence="1" type="ORF">FGO68_gene10632</name>
</gene>
<dbReference type="EMBL" id="RRYP01016759">
    <property type="protein sequence ID" value="TNV74634.1"/>
    <property type="molecule type" value="Genomic_DNA"/>
</dbReference>
<accession>A0A8J8NH55</accession>
<dbReference type="Proteomes" id="UP000785679">
    <property type="component" value="Unassembled WGS sequence"/>
</dbReference>
<reference evidence="1" key="1">
    <citation type="submission" date="2019-06" db="EMBL/GenBank/DDBJ databases">
        <authorList>
            <person name="Zheng W."/>
        </authorList>
    </citation>
    <scope>NUCLEOTIDE SEQUENCE</scope>
    <source>
        <strain evidence="1">QDHG01</strain>
    </source>
</reference>
<keyword evidence="2" id="KW-1185">Reference proteome</keyword>
<comment type="caution">
    <text evidence="1">The sequence shown here is derived from an EMBL/GenBank/DDBJ whole genome shotgun (WGS) entry which is preliminary data.</text>
</comment>
<dbReference type="AlphaFoldDB" id="A0A8J8NH55"/>
<evidence type="ECO:0000313" key="2">
    <source>
        <dbReference type="Proteomes" id="UP000785679"/>
    </source>
</evidence>
<name>A0A8J8NH55_HALGN</name>